<dbReference type="STRING" id="1450648.CLORY_42300"/>
<name>A0A1V4IAS9_9CLOT</name>
<dbReference type="InterPro" id="IPR013078">
    <property type="entry name" value="His_Pase_superF_clade-1"/>
</dbReference>
<sequence>MKTVIYFIRHAEPDYSVHDDASRPLTEKGKEDALKVAAYLKDKDIEAAFSSPYKRAIDTIKLFVDKNNMKVELIEDFRERKVDSCWIDDFIEFSQKQ</sequence>
<dbReference type="Gene3D" id="3.40.50.1240">
    <property type="entry name" value="Phosphoglycerate mutase-like"/>
    <property type="match status" value="1"/>
</dbReference>
<protein>
    <submittedName>
        <fullName evidence="1">2,3-bisphosphoglycerate-dependent phosphoglycerate mutase</fullName>
        <ecNumber evidence="1">5.4.2.11</ecNumber>
    </submittedName>
</protein>
<keyword evidence="2" id="KW-1185">Reference proteome</keyword>
<gene>
    <name evidence="1" type="primary">gpmA_2</name>
    <name evidence="1" type="ORF">CLORY_42300</name>
</gene>
<comment type="caution">
    <text evidence="1">The sequence shown here is derived from an EMBL/GenBank/DDBJ whole genome shotgun (WGS) entry which is preliminary data.</text>
</comment>
<keyword evidence="1" id="KW-0413">Isomerase</keyword>
<dbReference type="SUPFAM" id="SSF53254">
    <property type="entry name" value="Phosphoglycerate mutase-like"/>
    <property type="match status" value="1"/>
</dbReference>
<evidence type="ECO:0000313" key="1">
    <source>
        <dbReference type="EMBL" id="OPJ56627.1"/>
    </source>
</evidence>
<dbReference type="InterPro" id="IPR029033">
    <property type="entry name" value="His_PPase_superfam"/>
</dbReference>
<dbReference type="GO" id="GO:0004619">
    <property type="term" value="F:phosphoglycerate mutase activity"/>
    <property type="evidence" value="ECO:0007669"/>
    <property type="project" value="UniProtKB-EC"/>
</dbReference>
<dbReference type="SMART" id="SM00855">
    <property type="entry name" value="PGAM"/>
    <property type="match status" value="1"/>
</dbReference>
<organism evidence="1 2">
    <name type="scientific">Clostridium oryzae</name>
    <dbReference type="NCBI Taxonomy" id="1450648"/>
    <lineage>
        <taxon>Bacteria</taxon>
        <taxon>Bacillati</taxon>
        <taxon>Bacillota</taxon>
        <taxon>Clostridia</taxon>
        <taxon>Eubacteriales</taxon>
        <taxon>Clostridiaceae</taxon>
        <taxon>Clostridium</taxon>
    </lineage>
</organism>
<dbReference type="EC" id="5.4.2.11" evidence="1"/>
<dbReference type="Pfam" id="PF00300">
    <property type="entry name" value="His_Phos_1"/>
    <property type="match status" value="1"/>
</dbReference>
<reference evidence="1 2" key="1">
    <citation type="submission" date="2017-03" db="EMBL/GenBank/DDBJ databases">
        <title>Genome sequence of Clostridium oryzae DSM 28571.</title>
        <authorList>
            <person name="Poehlein A."/>
            <person name="Daniel R."/>
        </authorList>
    </citation>
    <scope>NUCLEOTIDE SEQUENCE [LARGE SCALE GENOMIC DNA]</scope>
    <source>
        <strain evidence="1 2">DSM 28571</strain>
    </source>
</reference>
<proteinExistence type="predicted"/>
<accession>A0A1V4IAS9</accession>
<dbReference type="AlphaFoldDB" id="A0A1V4IAS9"/>
<evidence type="ECO:0000313" key="2">
    <source>
        <dbReference type="Proteomes" id="UP000190080"/>
    </source>
</evidence>
<dbReference type="CDD" id="cd07067">
    <property type="entry name" value="HP_PGM_like"/>
    <property type="match status" value="1"/>
</dbReference>
<dbReference type="EMBL" id="MZGV01000093">
    <property type="protein sequence ID" value="OPJ56627.1"/>
    <property type="molecule type" value="Genomic_DNA"/>
</dbReference>
<dbReference type="Proteomes" id="UP000190080">
    <property type="component" value="Unassembled WGS sequence"/>
</dbReference>